<dbReference type="Proteomes" id="UP000198615">
    <property type="component" value="Unassembled WGS sequence"/>
</dbReference>
<evidence type="ECO:0008006" key="3">
    <source>
        <dbReference type="Google" id="ProtNLM"/>
    </source>
</evidence>
<evidence type="ECO:0000313" key="2">
    <source>
        <dbReference type="Proteomes" id="UP000198615"/>
    </source>
</evidence>
<dbReference type="PIRSF" id="PIRSF028291">
    <property type="entry name" value="UCP028291"/>
    <property type="match status" value="1"/>
</dbReference>
<dbReference type="Gene3D" id="3.30.310.50">
    <property type="entry name" value="Alpha-D-phosphohexomutase, C-terminal domain"/>
    <property type="match status" value="1"/>
</dbReference>
<accession>A0A8G2BN22</accession>
<organism evidence="1 2">
    <name type="scientific">Thalassobaculum litoreum DSM 18839</name>
    <dbReference type="NCBI Taxonomy" id="1123362"/>
    <lineage>
        <taxon>Bacteria</taxon>
        <taxon>Pseudomonadati</taxon>
        <taxon>Pseudomonadota</taxon>
        <taxon>Alphaproteobacteria</taxon>
        <taxon>Rhodospirillales</taxon>
        <taxon>Thalassobaculaceae</taxon>
        <taxon>Thalassobaculum</taxon>
    </lineage>
</organism>
<name>A0A8G2BN22_9PROT</name>
<gene>
    <name evidence="1" type="ORF">SAMN05660686_03741</name>
</gene>
<sequence length="101" mass="10895">METSTALVRTDKASRFLVQLCKHFGHKVPAEWTETDGVVRFEPGTCRMAASEGALTLACESESPEALAVVQDVIASHLQRFAWKEELSVSWAGGTGGTASR</sequence>
<dbReference type="RefSeq" id="WP_093152702.1">
    <property type="nucleotide sequence ID" value="NZ_FNBW01000012.1"/>
</dbReference>
<proteinExistence type="predicted"/>
<protein>
    <recommendedName>
        <fullName evidence="3">2,4-dihydroxyhept-2-ene-1,7-dioic acid aldolase</fullName>
    </recommendedName>
</protein>
<dbReference type="OrthoDB" id="9806511at2"/>
<comment type="caution">
    <text evidence="1">The sequence shown here is derived from an EMBL/GenBank/DDBJ whole genome shotgun (WGS) entry which is preliminary data.</text>
</comment>
<evidence type="ECO:0000313" key="1">
    <source>
        <dbReference type="EMBL" id="SDG22418.1"/>
    </source>
</evidence>
<dbReference type="EMBL" id="FNBW01000012">
    <property type="protein sequence ID" value="SDG22418.1"/>
    <property type="molecule type" value="Genomic_DNA"/>
</dbReference>
<dbReference type="Pfam" id="PF09981">
    <property type="entry name" value="DUF2218"/>
    <property type="match status" value="1"/>
</dbReference>
<keyword evidence="2" id="KW-1185">Reference proteome</keyword>
<dbReference type="AlphaFoldDB" id="A0A8G2BN22"/>
<reference evidence="1 2" key="1">
    <citation type="submission" date="2016-10" db="EMBL/GenBank/DDBJ databases">
        <authorList>
            <person name="Varghese N."/>
            <person name="Submissions S."/>
        </authorList>
    </citation>
    <scope>NUCLEOTIDE SEQUENCE [LARGE SCALE GENOMIC DNA]</scope>
    <source>
        <strain evidence="1 2">DSM 18839</strain>
    </source>
</reference>
<dbReference type="InterPro" id="IPR014543">
    <property type="entry name" value="UCP028291"/>
</dbReference>